<proteinExistence type="predicted"/>
<keyword evidence="1" id="KW-0547">Nucleotide-binding</keyword>
<evidence type="ECO:0000256" key="1">
    <source>
        <dbReference type="ARBA" id="ARBA00022741"/>
    </source>
</evidence>
<dbReference type="Gene3D" id="3.30.1330.20">
    <property type="entry name" value="Tubulin/FtsZ, C-terminal domain"/>
    <property type="match status" value="1"/>
</dbReference>
<name>A0AAW7PV53_9BACT</name>
<evidence type="ECO:0000313" key="3">
    <source>
        <dbReference type="EMBL" id="MDN5069870.1"/>
    </source>
</evidence>
<dbReference type="AlphaFoldDB" id="A0AAW7PV53"/>
<evidence type="ECO:0000313" key="4">
    <source>
        <dbReference type="Proteomes" id="UP001170288"/>
    </source>
</evidence>
<keyword evidence="2" id="KW-0342">GTP-binding</keyword>
<dbReference type="EMBL" id="JAPZCX010000003">
    <property type="protein sequence ID" value="MDN5069870.1"/>
    <property type="molecule type" value="Genomic_DNA"/>
</dbReference>
<protein>
    <recommendedName>
        <fullName evidence="5">Head-tail adaptor protein</fullName>
    </recommendedName>
</protein>
<gene>
    <name evidence="3" type="ORF">O8C76_02360</name>
</gene>
<evidence type="ECO:0008006" key="5">
    <source>
        <dbReference type="Google" id="ProtNLM"/>
    </source>
</evidence>
<sequence length="110" mass="12645">MNNNEIIMNLEDYKSILKYSGRVDGIVGNCNINEFDKQLDESFKNSLSKAKALTIKFGFHKNQSLFIISNYVSEIHDLTNINTEIIFGTEHIDDIDENLLRYEIIVTGIE</sequence>
<dbReference type="Proteomes" id="UP001170288">
    <property type="component" value="Unassembled WGS sequence"/>
</dbReference>
<dbReference type="InterPro" id="IPR037103">
    <property type="entry name" value="Tubulin/FtsZ-like_C"/>
</dbReference>
<comment type="caution">
    <text evidence="3">The sequence shown here is derived from an EMBL/GenBank/DDBJ whole genome shotgun (WGS) entry which is preliminary data.</text>
</comment>
<organism evidence="3 4">
    <name type="scientific">Aliarcobacter butzleri</name>
    <dbReference type="NCBI Taxonomy" id="28197"/>
    <lineage>
        <taxon>Bacteria</taxon>
        <taxon>Pseudomonadati</taxon>
        <taxon>Campylobacterota</taxon>
        <taxon>Epsilonproteobacteria</taxon>
        <taxon>Campylobacterales</taxon>
        <taxon>Arcobacteraceae</taxon>
        <taxon>Aliarcobacter</taxon>
    </lineage>
</organism>
<reference evidence="3" key="1">
    <citation type="submission" date="2022-12" db="EMBL/GenBank/DDBJ databases">
        <authorList>
            <person name="Uljanovas D."/>
        </authorList>
    </citation>
    <scope>NUCLEOTIDE SEQUENCE</scope>
    <source>
        <strain evidence="3">RCM69</strain>
    </source>
</reference>
<dbReference type="InterPro" id="IPR008280">
    <property type="entry name" value="Tub_FtsZ_C"/>
</dbReference>
<dbReference type="SUPFAM" id="SSF55307">
    <property type="entry name" value="Tubulin C-terminal domain-like"/>
    <property type="match status" value="1"/>
</dbReference>
<dbReference type="RefSeq" id="WP_301372027.1">
    <property type="nucleotide sequence ID" value="NZ_JAPZCX010000003.1"/>
</dbReference>
<accession>A0AAW7PV53</accession>
<dbReference type="GO" id="GO:0005525">
    <property type="term" value="F:GTP binding"/>
    <property type="evidence" value="ECO:0007669"/>
    <property type="project" value="UniProtKB-KW"/>
</dbReference>
<evidence type="ECO:0000256" key="2">
    <source>
        <dbReference type="ARBA" id="ARBA00023134"/>
    </source>
</evidence>
<reference evidence="3" key="2">
    <citation type="journal article" date="2023" name="Microorganisms">
        <title>Genomic Characterization of Arcobacter butzleri Strains Isolated from Various Sources in Lithuania.</title>
        <authorList>
            <person name="Uljanovas D."/>
            <person name="Golz G."/>
            <person name="Fleischmann S."/>
            <person name="Kudirkiene E."/>
            <person name="Kasetiene N."/>
            <person name="Grineviciene A."/>
            <person name="Tamuleviciene E."/>
            <person name="Aksomaitiene J."/>
            <person name="Alter T."/>
            <person name="Malakauskas M."/>
        </authorList>
    </citation>
    <scope>NUCLEOTIDE SEQUENCE</scope>
    <source>
        <strain evidence="3">RCM69</strain>
    </source>
</reference>